<protein>
    <submittedName>
        <fullName evidence="1">Uncharacterized protein</fullName>
    </submittedName>
</protein>
<dbReference type="EMBL" id="JARJLM010000651">
    <property type="protein sequence ID" value="MDF3839092.1"/>
    <property type="molecule type" value="Genomic_DNA"/>
</dbReference>
<dbReference type="Proteomes" id="UP001216674">
    <property type="component" value="Unassembled WGS sequence"/>
</dbReference>
<evidence type="ECO:0000313" key="2">
    <source>
        <dbReference type="Proteomes" id="UP001216674"/>
    </source>
</evidence>
<keyword evidence="2" id="KW-1185">Reference proteome</keyword>
<proteinExistence type="predicted"/>
<organism evidence="1 2">
    <name type="scientific">Cupriavidus basilensis</name>
    <dbReference type="NCBI Taxonomy" id="68895"/>
    <lineage>
        <taxon>Bacteria</taxon>
        <taxon>Pseudomonadati</taxon>
        <taxon>Pseudomonadota</taxon>
        <taxon>Betaproteobacteria</taxon>
        <taxon>Burkholderiales</taxon>
        <taxon>Burkholderiaceae</taxon>
        <taxon>Cupriavidus</taxon>
    </lineage>
</organism>
<sequence length="160" mass="18155">MEIMSFLLPLPPSQEGKQRGRELRRLGYGMSGDAHAALPAGHFRRNRDDWRRLRAMLVIPAARPSLRQIPAMKEKTDTCPLCGAPAETRTRRGSYGQWVLYGCDNPECGPSEINTRARRNLREPARQAELRALARSSREHGKIPRLGYDGPRGEIYVEFD</sequence>
<accession>A0ABT6B2H2</accession>
<dbReference type="RefSeq" id="WP_276268879.1">
    <property type="nucleotide sequence ID" value="NZ_JARJLM010000651.1"/>
</dbReference>
<reference evidence="1 2" key="1">
    <citation type="submission" date="2023-03" db="EMBL/GenBank/DDBJ databases">
        <title>Draft assemblies of triclosan tolerant bacteria isolated from returned activated sludge.</title>
        <authorList>
            <person name="Van Hamelsveld S."/>
        </authorList>
    </citation>
    <scope>NUCLEOTIDE SEQUENCE [LARGE SCALE GENOMIC DNA]</scope>
    <source>
        <strain evidence="1 2">GW210010_S58</strain>
    </source>
</reference>
<gene>
    <name evidence="1" type="ORF">P3W85_40065</name>
</gene>
<name>A0ABT6B2H2_9BURK</name>
<evidence type="ECO:0000313" key="1">
    <source>
        <dbReference type="EMBL" id="MDF3839092.1"/>
    </source>
</evidence>
<comment type="caution">
    <text evidence="1">The sequence shown here is derived from an EMBL/GenBank/DDBJ whole genome shotgun (WGS) entry which is preliminary data.</text>
</comment>